<evidence type="ECO:0000313" key="1">
    <source>
        <dbReference type="EMBL" id="CAB5212583.1"/>
    </source>
</evidence>
<organism evidence="1">
    <name type="scientific">uncultured Caudovirales phage</name>
    <dbReference type="NCBI Taxonomy" id="2100421"/>
    <lineage>
        <taxon>Viruses</taxon>
        <taxon>Duplodnaviria</taxon>
        <taxon>Heunggongvirae</taxon>
        <taxon>Uroviricota</taxon>
        <taxon>Caudoviricetes</taxon>
        <taxon>Peduoviridae</taxon>
        <taxon>Maltschvirus</taxon>
        <taxon>Maltschvirus maltsch</taxon>
    </lineage>
</organism>
<reference evidence="1" key="1">
    <citation type="submission" date="2020-05" db="EMBL/GenBank/DDBJ databases">
        <authorList>
            <person name="Chiriac C."/>
            <person name="Salcher M."/>
            <person name="Ghai R."/>
            <person name="Kavagutti S V."/>
        </authorList>
    </citation>
    <scope>NUCLEOTIDE SEQUENCE</scope>
</reference>
<dbReference type="EMBL" id="LR798238">
    <property type="protein sequence ID" value="CAB5212583.1"/>
    <property type="molecule type" value="Genomic_DNA"/>
</dbReference>
<accession>A0A6J7WIZ5</accession>
<name>A0A6J7WIZ5_9CAUD</name>
<proteinExistence type="predicted"/>
<gene>
    <name evidence="1" type="ORF">UFOVP194_31</name>
</gene>
<dbReference type="InterPro" id="IPR029052">
    <property type="entry name" value="Metallo-depent_PP-like"/>
</dbReference>
<sequence length="386" mass="43626">MQLDEGFKDFATEKQSFYIDALNQHGTYRKAAKEIGVCPGTIQNAIAAVKRRAAKQGYSPQHDMTKVAPEPFIVRGVSTYYNKDGKASGQWVKTRIDDAKLQLIMAETIEAMKEEIPRVSIMAAPPLGKDNLLNCYVITDYHMGMLSWKEETGADWDLSIAQDLIVKWFAQAIQQSPDANTAIFAQLSDFLHFDGMDAVTPASKHLLDVDTRFAKVVRSAIRVLRTVIDMLLAKHQKVHVIMADANHDPVSQIWLREWFSVLYENEPRITVDKSPSPYNAYEFGKTALFFHHGHKRKVENVSDVFVGQFREMFGRTKHAYAHTGHLHSVNVKENNLMIVEQHRTLAPADAYAARGGWLSGRDAKVITYHSTYGEVSRLTINSDMLK</sequence>
<dbReference type="SUPFAM" id="SSF56300">
    <property type="entry name" value="Metallo-dependent phosphatases"/>
    <property type="match status" value="1"/>
</dbReference>
<protein>
    <submittedName>
        <fullName evidence="1">Uncharacterized protein</fullName>
    </submittedName>
</protein>